<evidence type="ECO:0000256" key="1">
    <source>
        <dbReference type="SAM" id="MobiDB-lite"/>
    </source>
</evidence>
<evidence type="ECO:0000313" key="3">
    <source>
        <dbReference type="EMBL" id="TVY15503.1"/>
    </source>
</evidence>
<evidence type="ECO:0000259" key="2">
    <source>
        <dbReference type="Pfam" id="PF01926"/>
    </source>
</evidence>
<keyword evidence="4" id="KW-1185">Reference proteome</keyword>
<gene>
    <name evidence="3" type="ORF">LARI1_G005746</name>
</gene>
<reference evidence="3 4" key="1">
    <citation type="submission" date="2018-05" db="EMBL/GenBank/DDBJ databases">
        <title>Whole genome sequencing for identification of molecular markers to develop diagnostic detection tools for the regulated plant pathogen Lachnellula willkommii.</title>
        <authorList>
            <person name="Giroux E."/>
            <person name="Bilodeau G."/>
        </authorList>
    </citation>
    <scope>NUCLEOTIDE SEQUENCE [LARGE SCALE GENOMIC DNA]</scope>
    <source>
        <strain evidence="3 4">CBS 203.66</strain>
    </source>
</reference>
<dbReference type="Gene3D" id="3.40.50.300">
    <property type="entry name" value="P-loop containing nucleotide triphosphate hydrolases"/>
    <property type="match status" value="1"/>
</dbReference>
<protein>
    <recommendedName>
        <fullName evidence="2">G domain-containing protein</fullName>
    </recommendedName>
</protein>
<dbReference type="SUPFAM" id="SSF52540">
    <property type="entry name" value="P-loop containing nucleoside triphosphate hydrolases"/>
    <property type="match status" value="1"/>
</dbReference>
<dbReference type="GO" id="GO:0005525">
    <property type="term" value="F:GTP binding"/>
    <property type="evidence" value="ECO:0007669"/>
    <property type="project" value="InterPro"/>
</dbReference>
<proteinExistence type="predicted"/>
<dbReference type="Pfam" id="PF01926">
    <property type="entry name" value="MMR_HSR1"/>
    <property type="match status" value="1"/>
</dbReference>
<comment type="caution">
    <text evidence="3">The sequence shown here is derived from an EMBL/GenBank/DDBJ whole genome shotgun (WGS) entry which is preliminary data.</text>
</comment>
<dbReference type="CDD" id="cd00882">
    <property type="entry name" value="Ras_like_GTPase"/>
    <property type="match status" value="1"/>
</dbReference>
<feature type="region of interest" description="Disordered" evidence="1">
    <location>
        <begin position="346"/>
        <end position="378"/>
    </location>
</feature>
<evidence type="ECO:0000313" key="4">
    <source>
        <dbReference type="Proteomes" id="UP000469559"/>
    </source>
</evidence>
<accession>A0A8T9BAT8</accession>
<dbReference type="Proteomes" id="UP000469559">
    <property type="component" value="Unassembled WGS sequence"/>
</dbReference>
<dbReference type="AlphaFoldDB" id="A0A8T9BAT8"/>
<name>A0A8T9BAT8_9HELO</name>
<dbReference type="InterPro" id="IPR006073">
    <property type="entry name" value="GTP-bd"/>
</dbReference>
<sequence>MATPIRQNNIVIAVVGLTGSGKSTFISQCTGQNVEIGHDLDACKTSNSRARLAGAKKVTGTTLVEPFTFERDGHTIHLIDTPGFDGSTTSDALLLEDIAACLNQAYSYGVQVSGIIYLHPINSPRAQGSARKSLRVVKKICGEDSYSAILLGSTMWNKENFDTAAKREEELINNRELWGDMIAAGSKSFKFYNDRASALIACDYIIQNGQKKTLALQHQMVNENKSLNETEAGIEIQGEVLSLQALCKSNLAEARREARRAAGLKNKDLIAALDATKEDLRVQLCNSERALSMIHGDVEALHARSETALREELERLSRNKEQDEQYLEEMMLEISRLENQLRDQGVEIGSESSSHSVESPTYSRRTTSSSRTPQNPEATARLLEKYNGYKEELGSHQKRQDIRQHRIDTCLNRVGVGAGVVGAAFQVAALGVTVAACTIM</sequence>
<organism evidence="3 4">
    <name type="scientific">Lachnellula arida</name>
    <dbReference type="NCBI Taxonomy" id="1316785"/>
    <lineage>
        <taxon>Eukaryota</taxon>
        <taxon>Fungi</taxon>
        <taxon>Dikarya</taxon>
        <taxon>Ascomycota</taxon>
        <taxon>Pezizomycotina</taxon>
        <taxon>Leotiomycetes</taxon>
        <taxon>Helotiales</taxon>
        <taxon>Lachnaceae</taxon>
        <taxon>Lachnellula</taxon>
    </lineage>
</organism>
<dbReference type="InterPro" id="IPR027417">
    <property type="entry name" value="P-loop_NTPase"/>
</dbReference>
<feature type="compositionally biased region" description="Low complexity" evidence="1">
    <location>
        <begin position="347"/>
        <end position="372"/>
    </location>
</feature>
<dbReference type="EMBL" id="QGMF01000493">
    <property type="protein sequence ID" value="TVY15503.1"/>
    <property type="molecule type" value="Genomic_DNA"/>
</dbReference>
<feature type="domain" description="G" evidence="2">
    <location>
        <begin position="12"/>
        <end position="87"/>
    </location>
</feature>
<dbReference type="OrthoDB" id="8954335at2759"/>